<gene>
    <name evidence="3" type="ORF">S06H3_12038</name>
</gene>
<dbReference type="AlphaFoldDB" id="X1KEN4"/>
<feature type="non-terminal residue" evidence="3">
    <location>
        <position position="1"/>
    </location>
</feature>
<dbReference type="Pfam" id="PF02567">
    <property type="entry name" value="PhzC-PhzF"/>
    <property type="match status" value="1"/>
</dbReference>
<evidence type="ECO:0000256" key="2">
    <source>
        <dbReference type="ARBA" id="ARBA00023235"/>
    </source>
</evidence>
<dbReference type="Gene3D" id="3.10.310.10">
    <property type="entry name" value="Diaminopimelate Epimerase, Chain A, domain 1"/>
    <property type="match status" value="2"/>
</dbReference>
<dbReference type="PANTHER" id="PTHR13774">
    <property type="entry name" value="PHENAZINE BIOSYNTHESIS PROTEIN"/>
    <property type="match status" value="1"/>
</dbReference>
<dbReference type="SUPFAM" id="SSF54506">
    <property type="entry name" value="Diaminopimelate epimerase-like"/>
    <property type="match status" value="1"/>
</dbReference>
<sequence length="211" mass="23252">TPKTEVSLCGHATLASAHILWEEGILRLEEEAIFLTKSGKLVASNKNNGIEMDFPSMSVEDADAPESLMEALKIKPSYIGRYVLSSGASYLIEVESEDTVRNMNPDFGKLRLEDAKAIIVTSISKSSDYDFISRFFAPALGIDEDPVTGSAHCYLAPYWAHRLQKNELVGYQASKRSGVVHCRVSGNRVFLRGKAVTVFKGELNIQSNFDS</sequence>
<accession>X1KEN4</accession>
<dbReference type="EMBL" id="BARV01005915">
    <property type="protein sequence ID" value="GAI05118.1"/>
    <property type="molecule type" value="Genomic_DNA"/>
</dbReference>
<evidence type="ECO:0000256" key="1">
    <source>
        <dbReference type="ARBA" id="ARBA00008270"/>
    </source>
</evidence>
<evidence type="ECO:0000313" key="3">
    <source>
        <dbReference type="EMBL" id="GAI05118.1"/>
    </source>
</evidence>
<comment type="caution">
    <text evidence="3">The sequence shown here is derived from an EMBL/GenBank/DDBJ whole genome shotgun (WGS) entry which is preliminary data.</text>
</comment>
<reference evidence="3" key="1">
    <citation type="journal article" date="2014" name="Front. Microbiol.">
        <title>High frequency of phylogenetically diverse reductive dehalogenase-homologous genes in deep subseafloor sedimentary metagenomes.</title>
        <authorList>
            <person name="Kawai M."/>
            <person name="Futagami T."/>
            <person name="Toyoda A."/>
            <person name="Takaki Y."/>
            <person name="Nishi S."/>
            <person name="Hori S."/>
            <person name="Arai W."/>
            <person name="Tsubouchi T."/>
            <person name="Morono Y."/>
            <person name="Uchiyama I."/>
            <person name="Ito T."/>
            <person name="Fujiyama A."/>
            <person name="Inagaki F."/>
            <person name="Takami H."/>
        </authorList>
    </citation>
    <scope>NUCLEOTIDE SEQUENCE</scope>
    <source>
        <strain evidence="3">Expedition CK06-06</strain>
    </source>
</reference>
<name>X1KEN4_9ZZZZ</name>
<organism evidence="3">
    <name type="scientific">marine sediment metagenome</name>
    <dbReference type="NCBI Taxonomy" id="412755"/>
    <lineage>
        <taxon>unclassified sequences</taxon>
        <taxon>metagenomes</taxon>
        <taxon>ecological metagenomes</taxon>
    </lineage>
</organism>
<proteinExistence type="inferred from homology"/>
<comment type="similarity">
    <text evidence="1">Belongs to the PhzF family.</text>
</comment>
<dbReference type="GO" id="GO:0016853">
    <property type="term" value="F:isomerase activity"/>
    <property type="evidence" value="ECO:0007669"/>
    <property type="project" value="UniProtKB-KW"/>
</dbReference>
<protein>
    <submittedName>
        <fullName evidence="3">Uncharacterized protein</fullName>
    </submittedName>
</protein>
<dbReference type="InterPro" id="IPR003719">
    <property type="entry name" value="Phenazine_PhzF-like"/>
</dbReference>
<dbReference type="GO" id="GO:0005737">
    <property type="term" value="C:cytoplasm"/>
    <property type="evidence" value="ECO:0007669"/>
    <property type="project" value="TreeGrafter"/>
</dbReference>
<dbReference type="PANTHER" id="PTHR13774:SF17">
    <property type="entry name" value="PHENAZINE BIOSYNTHESIS-LIKE DOMAIN-CONTAINING PROTEIN"/>
    <property type="match status" value="1"/>
</dbReference>
<keyword evidence="2" id="KW-0413">Isomerase</keyword>